<dbReference type="EMBL" id="AZEC01000001">
    <property type="protein sequence ID" value="KRL14620.1"/>
    <property type="molecule type" value="Genomic_DNA"/>
</dbReference>
<evidence type="ECO:0000256" key="6">
    <source>
        <dbReference type="ARBA" id="ARBA00047942"/>
    </source>
</evidence>
<keyword evidence="5" id="KW-0238">DNA-binding</keyword>
<feature type="domain" description="DNA methylase adenine-specific" evidence="7">
    <location>
        <begin position="9"/>
        <end position="106"/>
    </location>
</feature>
<comment type="caution">
    <text evidence="8">The sequence shown here is derived from an EMBL/GenBank/DDBJ whole genome shotgun (WGS) entry which is preliminary data.</text>
</comment>
<accession>A0A0R1N3R8</accession>
<evidence type="ECO:0000256" key="3">
    <source>
        <dbReference type="ARBA" id="ARBA00022679"/>
    </source>
</evidence>
<reference evidence="8 9" key="1">
    <citation type="journal article" date="2015" name="Genome Announc.">
        <title>Expanding the biotechnology potential of lactobacilli through comparative genomics of 213 strains and associated genera.</title>
        <authorList>
            <person name="Sun Z."/>
            <person name="Harris H.M."/>
            <person name="McCann A."/>
            <person name="Guo C."/>
            <person name="Argimon S."/>
            <person name="Zhang W."/>
            <person name="Yang X."/>
            <person name="Jeffery I.B."/>
            <person name="Cooney J.C."/>
            <person name="Kagawa T.F."/>
            <person name="Liu W."/>
            <person name="Song Y."/>
            <person name="Salvetti E."/>
            <person name="Wrobel A."/>
            <person name="Rasinkangas P."/>
            <person name="Parkhill J."/>
            <person name="Rea M.C."/>
            <person name="O'Sullivan O."/>
            <person name="Ritari J."/>
            <person name="Douillard F.P."/>
            <person name="Paul Ross R."/>
            <person name="Yang R."/>
            <person name="Briner A.E."/>
            <person name="Felis G.E."/>
            <person name="de Vos W.M."/>
            <person name="Barrangou R."/>
            <person name="Klaenhammer T.R."/>
            <person name="Caufield P.W."/>
            <person name="Cui Y."/>
            <person name="Zhang H."/>
            <person name="O'Toole P.W."/>
        </authorList>
    </citation>
    <scope>NUCLEOTIDE SEQUENCE [LARGE SCALE GENOMIC DNA]</scope>
    <source>
        <strain evidence="8 9">DSM 12744</strain>
    </source>
</reference>
<evidence type="ECO:0000256" key="1">
    <source>
        <dbReference type="ARBA" id="ARBA00011900"/>
    </source>
</evidence>
<dbReference type="InterPro" id="IPR003356">
    <property type="entry name" value="DNA_methylase_A-5"/>
</dbReference>
<sequence>MTERIIKSNERVKEHGEVFTPRRIVNLMLNQKELKAPLSSLSTTFLEPAAGEGAFLTEILRRKMLLAVRLSNDLDSYEQNSLIALCSLYGIELMEDNVKLLAMNMYQTFFNQYSKEATKYGGKVNTHVIESAKVIISANMAEGDALKQITKDGQPIILSEWKLLPIKRNIRKVHRIEYTLTAIINNEGPVVSGTVERTSKQLSLFADDDHSETSAAYEFLPVKITEVYKQKMIKTEPL</sequence>
<evidence type="ECO:0000256" key="2">
    <source>
        <dbReference type="ARBA" id="ARBA00022603"/>
    </source>
</evidence>
<dbReference type="InterPro" id="IPR050953">
    <property type="entry name" value="N4_N6_ade-DNA_methylase"/>
</dbReference>
<dbReference type="EC" id="2.1.1.72" evidence="1"/>
<keyword evidence="2 8" id="KW-0489">Methyltransferase</keyword>
<evidence type="ECO:0000256" key="5">
    <source>
        <dbReference type="ARBA" id="ARBA00023125"/>
    </source>
</evidence>
<dbReference type="GO" id="GO:0032259">
    <property type="term" value="P:methylation"/>
    <property type="evidence" value="ECO:0007669"/>
    <property type="project" value="UniProtKB-KW"/>
</dbReference>
<protein>
    <recommendedName>
        <fullName evidence="1">site-specific DNA-methyltransferase (adenine-specific)</fullName>
        <ecNumber evidence="1">2.1.1.72</ecNumber>
    </recommendedName>
</protein>
<comment type="catalytic activity">
    <reaction evidence="6">
        <text>a 2'-deoxyadenosine in DNA + S-adenosyl-L-methionine = an N(6)-methyl-2'-deoxyadenosine in DNA + S-adenosyl-L-homocysteine + H(+)</text>
        <dbReference type="Rhea" id="RHEA:15197"/>
        <dbReference type="Rhea" id="RHEA-COMP:12418"/>
        <dbReference type="Rhea" id="RHEA-COMP:12419"/>
        <dbReference type="ChEBI" id="CHEBI:15378"/>
        <dbReference type="ChEBI" id="CHEBI:57856"/>
        <dbReference type="ChEBI" id="CHEBI:59789"/>
        <dbReference type="ChEBI" id="CHEBI:90615"/>
        <dbReference type="ChEBI" id="CHEBI:90616"/>
        <dbReference type="EC" id="2.1.1.72"/>
    </reaction>
</comment>
<dbReference type="Pfam" id="PF02384">
    <property type="entry name" value="N6_Mtase"/>
    <property type="match status" value="1"/>
</dbReference>
<dbReference type="Proteomes" id="UP000051330">
    <property type="component" value="Unassembled WGS sequence"/>
</dbReference>
<evidence type="ECO:0000313" key="9">
    <source>
        <dbReference type="Proteomes" id="UP000051330"/>
    </source>
</evidence>
<keyword evidence="4" id="KW-0680">Restriction system</keyword>
<dbReference type="GO" id="GO:0003677">
    <property type="term" value="F:DNA binding"/>
    <property type="evidence" value="ECO:0007669"/>
    <property type="project" value="UniProtKB-KW"/>
</dbReference>
<evidence type="ECO:0000256" key="4">
    <source>
        <dbReference type="ARBA" id="ARBA00022747"/>
    </source>
</evidence>
<dbReference type="PANTHER" id="PTHR33841">
    <property type="entry name" value="DNA METHYLTRANSFERASE YEEA-RELATED"/>
    <property type="match status" value="1"/>
</dbReference>
<dbReference type="PANTHER" id="PTHR33841:SF6">
    <property type="entry name" value="TYPE II METHYLTRANSFERASE M.HINDII"/>
    <property type="match status" value="1"/>
</dbReference>
<dbReference type="Gene3D" id="3.40.50.150">
    <property type="entry name" value="Vaccinia Virus protein VP39"/>
    <property type="match status" value="1"/>
</dbReference>
<dbReference type="GO" id="GO:0008170">
    <property type="term" value="F:N-methyltransferase activity"/>
    <property type="evidence" value="ECO:0007669"/>
    <property type="project" value="InterPro"/>
</dbReference>
<name>A0A0R1N3R8_9LACO</name>
<dbReference type="GO" id="GO:0009007">
    <property type="term" value="F:site-specific DNA-methyltransferase (adenine-specific) activity"/>
    <property type="evidence" value="ECO:0007669"/>
    <property type="project" value="UniProtKB-EC"/>
</dbReference>
<gene>
    <name evidence="8" type="ORF">FD09_GL000273</name>
</gene>
<dbReference type="STRING" id="1423792.FD09_GL000273"/>
<keyword evidence="9" id="KW-1185">Reference proteome</keyword>
<keyword evidence="3" id="KW-0808">Transferase</keyword>
<organism evidence="8 9">
    <name type="scientific">Schleiferilactobacillus perolens DSM 12744</name>
    <dbReference type="NCBI Taxonomy" id="1423792"/>
    <lineage>
        <taxon>Bacteria</taxon>
        <taxon>Bacillati</taxon>
        <taxon>Bacillota</taxon>
        <taxon>Bacilli</taxon>
        <taxon>Lactobacillales</taxon>
        <taxon>Lactobacillaceae</taxon>
        <taxon>Schleiferilactobacillus</taxon>
    </lineage>
</organism>
<dbReference type="SUPFAM" id="SSF53335">
    <property type="entry name" value="S-adenosyl-L-methionine-dependent methyltransferases"/>
    <property type="match status" value="1"/>
</dbReference>
<dbReference type="GO" id="GO:0009307">
    <property type="term" value="P:DNA restriction-modification system"/>
    <property type="evidence" value="ECO:0007669"/>
    <property type="project" value="UniProtKB-KW"/>
</dbReference>
<proteinExistence type="predicted"/>
<dbReference type="InterPro" id="IPR029063">
    <property type="entry name" value="SAM-dependent_MTases_sf"/>
</dbReference>
<dbReference type="OrthoDB" id="9815272at2"/>
<dbReference type="PRINTS" id="PR00507">
    <property type="entry name" value="N12N6MTFRASE"/>
</dbReference>
<dbReference type="AlphaFoldDB" id="A0A0R1N3R8"/>
<evidence type="ECO:0000313" key="8">
    <source>
        <dbReference type="EMBL" id="KRL14620.1"/>
    </source>
</evidence>
<dbReference type="PATRIC" id="fig|1423792.3.peg.277"/>
<evidence type="ECO:0000259" key="7">
    <source>
        <dbReference type="Pfam" id="PF02384"/>
    </source>
</evidence>
<dbReference type="RefSeq" id="WP_057817484.1">
    <property type="nucleotide sequence ID" value="NZ_AZEC01000001.1"/>
</dbReference>